<proteinExistence type="predicted"/>
<feature type="compositionally biased region" description="Basic residues" evidence="1">
    <location>
        <begin position="70"/>
        <end position="82"/>
    </location>
</feature>
<accession>A0A3B0AZY3</accession>
<keyword evidence="3" id="KW-1185">Reference proteome</keyword>
<organism evidence="2 3">
    <name type="scientific">Paenibacillus ginsengarvi</name>
    <dbReference type="NCBI Taxonomy" id="400777"/>
    <lineage>
        <taxon>Bacteria</taxon>
        <taxon>Bacillati</taxon>
        <taxon>Bacillota</taxon>
        <taxon>Bacilli</taxon>
        <taxon>Bacillales</taxon>
        <taxon>Paenibacillaceae</taxon>
        <taxon>Paenibacillus</taxon>
    </lineage>
</organism>
<sequence>MEQIVPINEETCTHFIGVPVCAVLNDGNRHFGIISKVRKGKLILNDSSEDESSGAVKRSKGEATKTTAAKTRKTPTSRKSKRGLQLSAFPPEAPAEHFEPFETLEPRSPFGAKVSVDLANIAGLFPLL</sequence>
<name>A0A3B0AZY3_9BACL</name>
<dbReference type="EMBL" id="RBAH01000037">
    <property type="protein sequence ID" value="RKN65477.1"/>
    <property type="molecule type" value="Genomic_DNA"/>
</dbReference>
<evidence type="ECO:0000256" key="1">
    <source>
        <dbReference type="SAM" id="MobiDB-lite"/>
    </source>
</evidence>
<feature type="region of interest" description="Disordered" evidence="1">
    <location>
        <begin position="46"/>
        <end position="87"/>
    </location>
</feature>
<protein>
    <submittedName>
        <fullName evidence="2">Uncharacterized protein</fullName>
    </submittedName>
</protein>
<gene>
    <name evidence="2" type="ORF">D7M11_32475</name>
</gene>
<comment type="caution">
    <text evidence="2">The sequence shown here is derived from an EMBL/GenBank/DDBJ whole genome shotgun (WGS) entry which is preliminary data.</text>
</comment>
<dbReference type="RefSeq" id="WP_120751444.1">
    <property type="nucleotide sequence ID" value="NZ_RBAH01000037.1"/>
</dbReference>
<evidence type="ECO:0000313" key="3">
    <source>
        <dbReference type="Proteomes" id="UP000282311"/>
    </source>
</evidence>
<dbReference type="Proteomes" id="UP000282311">
    <property type="component" value="Unassembled WGS sequence"/>
</dbReference>
<dbReference type="OrthoDB" id="2639081at2"/>
<reference evidence="2 3" key="1">
    <citation type="journal article" date="2007" name="Int. J. Syst. Evol. Microbiol.">
        <title>Paenibacillus ginsengarvi sp. nov., isolated from soil from ginseng cultivation.</title>
        <authorList>
            <person name="Yoon M.H."/>
            <person name="Ten L.N."/>
            <person name="Im W.T."/>
        </authorList>
    </citation>
    <scope>NUCLEOTIDE SEQUENCE [LARGE SCALE GENOMIC DNA]</scope>
    <source>
        <strain evidence="2 3">KCTC 13059</strain>
    </source>
</reference>
<evidence type="ECO:0000313" key="2">
    <source>
        <dbReference type="EMBL" id="RKN65477.1"/>
    </source>
</evidence>
<dbReference type="AlphaFoldDB" id="A0A3B0AZY3"/>